<dbReference type="Proteomes" id="UP000235786">
    <property type="component" value="Unassembled WGS sequence"/>
</dbReference>
<dbReference type="Pfam" id="PF07985">
    <property type="entry name" value="SRR1"/>
    <property type="match status" value="1"/>
</dbReference>
<evidence type="ECO:0000313" key="3">
    <source>
        <dbReference type="Proteomes" id="UP000235786"/>
    </source>
</evidence>
<gene>
    <name evidence="2" type="ORF">L207DRAFT_564316</name>
</gene>
<feature type="domain" description="SRR1-like" evidence="1">
    <location>
        <begin position="45"/>
        <end position="211"/>
    </location>
</feature>
<protein>
    <recommendedName>
        <fullName evidence="1">SRR1-like domain-containing protein</fullName>
    </recommendedName>
</protein>
<proteinExistence type="predicted"/>
<dbReference type="AlphaFoldDB" id="A0A2J6RYU0"/>
<reference evidence="2 3" key="1">
    <citation type="submission" date="2016-04" db="EMBL/GenBank/DDBJ databases">
        <title>A degradative enzymes factory behind the ericoid mycorrhizal symbiosis.</title>
        <authorList>
            <consortium name="DOE Joint Genome Institute"/>
            <person name="Martino E."/>
            <person name="Morin E."/>
            <person name="Grelet G."/>
            <person name="Kuo A."/>
            <person name="Kohler A."/>
            <person name="Daghino S."/>
            <person name="Barry K."/>
            <person name="Choi C."/>
            <person name="Cichocki N."/>
            <person name="Clum A."/>
            <person name="Copeland A."/>
            <person name="Hainaut M."/>
            <person name="Haridas S."/>
            <person name="Labutti K."/>
            <person name="Lindquist E."/>
            <person name="Lipzen A."/>
            <person name="Khouja H.-R."/>
            <person name="Murat C."/>
            <person name="Ohm R."/>
            <person name="Olson A."/>
            <person name="Spatafora J."/>
            <person name="Veneault-Fourrey C."/>
            <person name="Henrissat B."/>
            <person name="Grigoriev I."/>
            <person name="Martin F."/>
            <person name="Perotto S."/>
        </authorList>
    </citation>
    <scope>NUCLEOTIDE SEQUENCE [LARGE SCALE GENOMIC DNA]</scope>
    <source>
        <strain evidence="2 3">F</strain>
    </source>
</reference>
<dbReference type="InterPro" id="IPR012942">
    <property type="entry name" value="SRR1-like"/>
</dbReference>
<dbReference type="OrthoDB" id="5409674at2759"/>
<accession>A0A2J6RYU0</accession>
<sequence>METSGSTSRALTEIETHYLYLKEEWDNSTTRSDLIRLMEEKVLVQEQVHVDSALCLGLGPLETTSVHYLDFDFDQGSGGYDDYTAVTMRQTRASLRQLLAFETVIACLRSKFTISNVYFQDRIFDAMEIKFLQRRGHTVLSFNHAAAGTIRAWQSDTNSWLVPGLDPALHPLMSSSTMIFAPDLDFTVLFELFYNCRPSLYLGTNILRCITSEEYRYRFLPRYYPAEDFPDFLATYDDPLIAKGVRGMHTTPEQEFVFMWPADLGGEDEGAIEEATLEAEEVRGEMSRVRRQ</sequence>
<keyword evidence="3" id="KW-1185">Reference proteome</keyword>
<name>A0A2J6RYU0_HYAVF</name>
<dbReference type="EMBL" id="KZ613942">
    <property type="protein sequence ID" value="PMD43679.1"/>
    <property type="molecule type" value="Genomic_DNA"/>
</dbReference>
<evidence type="ECO:0000259" key="1">
    <source>
        <dbReference type="Pfam" id="PF07985"/>
    </source>
</evidence>
<organism evidence="2 3">
    <name type="scientific">Hyaloscypha variabilis (strain UAMH 11265 / GT02V1 / F)</name>
    <name type="common">Meliniomyces variabilis</name>
    <dbReference type="NCBI Taxonomy" id="1149755"/>
    <lineage>
        <taxon>Eukaryota</taxon>
        <taxon>Fungi</taxon>
        <taxon>Dikarya</taxon>
        <taxon>Ascomycota</taxon>
        <taxon>Pezizomycotina</taxon>
        <taxon>Leotiomycetes</taxon>
        <taxon>Helotiales</taxon>
        <taxon>Hyaloscyphaceae</taxon>
        <taxon>Hyaloscypha</taxon>
        <taxon>Hyaloscypha variabilis</taxon>
    </lineage>
</organism>
<evidence type="ECO:0000313" key="2">
    <source>
        <dbReference type="EMBL" id="PMD43679.1"/>
    </source>
</evidence>